<accession>A0ABW3BZK4</accession>
<protein>
    <submittedName>
        <fullName evidence="3">OprO/OprP family phosphate-selective porin</fullName>
    </submittedName>
</protein>
<dbReference type="Gene3D" id="2.40.160.10">
    <property type="entry name" value="Porin"/>
    <property type="match status" value="1"/>
</dbReference>
<comment type="caution">
    <text evidence="3">The sequence shown here is derived from an EMBL/GenBank/DDBJ whole genome shotgun (WGS) entry which is preliminary data.</text>
</comment>
<reference evidence="4" key="1">
    <citation type="journal article" date="2019" name="Int. J. Syst. Evol. Microbiol.">
        <title>The Global Catalogue of Microorganisms (GCM) 10K type strain sequencing project: providing services to taxonomists for standard genome sequencing and annotation.</title>
        <authorList>
            <consortium name="The Broad Institute Genomics Platform"/>
            <consortium name="The Broad Institute Genome Sequencing Center for Infectious Disease"/>
            <person name="Wu L."/>
            <person name="Ma J."/>
        </authorList>
    </citation>
    <scope>NUCLEOTIDE SEQUENCE [LARGE SCALE GENOMIC DNA]</scope>
    <source>
        <strain evidence="4">CCUG 52537</strain>
    </source>
</reference>
<feature type="signal peptide" evidence="2">
    <location>
        <begin position="1"/>
        <end position="27"/>
    </location>
</feature>
<dbReference type="EMBL" id="JBHTIK010000001">
    <property type="protein sequence ID" value="MFD0847188.1"/>
    <property type="molecule type" value="Genomic_DNA"/>
</dbReference>
<evidence type="ECO:0000313" key="3">
    <source>
        <dbReference type="EMBL" id="MFD0847188.1"/>
    </source>
</evidence>
<feature type="chain" id="PRO_5045339364" evidence="2">
    <location>
        <begin position="28"/>
        <end position="457"/>
    </location>
</feature>
<dbReference type="SUPFAM" id="SSF56935">
    <property type="entry name" value="Porins"/>
    <property type="match status" value="1"/>
</dbReference>
<gene>
    <name evidence="3" type="ORF">ACFQ00_02510</name>
</gene>
<dbReference type="InterPro" id="IPR023614">
    <property type="entry name" value="Porin_dom_sf"/>
</dbReference>
<evidence type="ECO:0000256" key="2">
    <source>
        <dbReference type="SAM" id="SignalP"/>
    </source>
</evidence>
<dbReference type="InterPro" id="IPR010870">
    <property type="entry name" value="Porin_O/P"/>
</dbReference>
<dbReference type="Pfam" id="PF07396">
    <property type="entry name" value="Porin_O_P"/>
    <property type="match status" value="1"/>
</dbReference>
<dbReference type="Proteomes" id="UP001597124">
    <property type="component" value="Unassembled WGS sequence"/>
</dbReference>
<keyword evidence="4" id="KW-1185">Reference proteome</keyword>
<sequence length="457" mass="48481">MTSRQAALVPAFVMMGLSASLPTTAMAQTESVTLEQAVAKLAALQAQLEAVQAEVAALRAQAAAKEQQPQQQVAATPPPAPADPIKVSWKGAPEISSKGWSFKPRGRLQLDAANVSHPAGIADSGLGFTNEVRRAYLGVQGTVPGGFGYRVDIDFAPGSPEFQEAYIDYTRDRTTITVGQHNGFQGLEELTSDVNTSFMERAAFTDAFGFERRLGISAQYRGKALLLQGGVFTDNIADLSDDANSSYGFDGRIVFAPKMGGTQLHVGASAHYRDSGSIGAGTRYRQRPQVHTTDVRFLATPALPVTAETNYGLELAAISGPFYAAAETHWMNVSLAGAADPTFFGGYIEGGWLITGESRGYKDGAFDRIKVANPVSDGGSGAFALSVRYDHLDLSDAGIVGGRQQGYLASLIWKPTDYVLFALNGGRLIYDDAAIAGTGGDRNYGATIVGLRSQIDF</sequence>
<proteinExistence type="predicted"/>
<evidence type="ECO:0000313" key="4">
    <source>
        <dbReference type="Proteomes" id="UP001597124"/>
    </source>
</evidence>
<feature type="region of interest" description="Disordered" evidence="1">
    <location>
        <begin position="66"/>
        <end position="85"/>
    </location>
</feature>
<feature type="compositionally biased region" description="Low complexity" evidence="1">
    <location>
        <begin position="66"/>
        <end position="75"/>
    </location>
</feature>
<keyword evidence="2" id="KW-0732">Signal</keyword>
<name>A0ABW3BZK4_SPHXN</name>
<organism evidence="3 4">
    <name type="scientific">Sphingosinicella xenopeptidilytica</name>
    <dbReference type="NCBI Taxonomy" id="364098"/>
    <lineage>
        <taxon>Bacteria</taxon>
        <taxon>Pseudomonadati</taxon>
        <taxon>Pseudomonadota</taxon>
        <taxon>Alphaproteobacteria</taxon>
        <taxon>Sphingomonadales</taxon>
        <taxon>Sphingosinicellaceae</taxon>
        <taxon>Sphingosinicella</taxon>
    </lineage>
</organism>
<evidence type="ECO:0000256" key="1">
    <source>
        <dbReference type="SAM" id="MobiDB-lite"/>
    </source>
</evidence>
<dbReference type="RefSeq" id="WP_381485687.1">
    <property type="nucleotide sequence ID" value="NZ_JBHTIK010000001.1"/>
</dbReference>